<name>A0AAV5J6U6_9ROSI</name>
<dbReference type="Proteomes" id="UP001054252">
    <property type="component" value="Unassembled WGS sequence"/>
</dbReference>
<gene>
    <name evidence="1" type="ORF">SLEP1_g19886</name>
</gene>
<evidence type="ECO:0000313" key="2">
    <source>
        <dbReference type="Proteomes" id="UP001054252"/>
    </source>
</evidence>
<dbReference type="AlphaFoldDB" id="A0AAV5J6U6"/>
<protein>
    <submittedName>
        <fullName evidence="1">Uncharacterized protein</fullName>
    </submittedName>
</protein>
<proteinExistence type="predicted"/>
<reference evidence="1 2" key="1">
    <citation type="journal article" date="2021" name="Commun. Biol.">
        <title>The genome of Shorea leprosula (Dipterocarpaceae) highlights the ecological relevance of drought in aseasonal tropical rainforests.</title>
        <authorList>
            <person name="Ng K.K.S."/>
            <person name="Kobayashi M.J."/>
            <person name="Fawcett J.A."/>
            <person name="Hatakeyama M."/>
            <person name="Paape T."/>
            <person name="Ng C.H."/>
            <person name="Ang C.C."/>
            <person name="Tnah L.H."/>
            <person name="Lee C.T."/>
            <person name="Nishiyama T."/>
            <person name="Sese J."/>
            <person name="O'Brien M.J."/>
            <person name="Copetti D."/>
            <person name="Mohd Noor M.I."/>
            <person name="Ong R.C."/>
            <person name="Putra M."/>
            <person name="Sireger I.Z."/>
            <person name="Indrioko S."/>
            <person name="Kosugi Y."/>
            <person name="Izuno A."/>
            <person name="Isagi Y."/>
            <person name="Lee S.L."/>
            <person name="Shimizu K.K."/>
        </authorList>
    </citation>
    <scope>NUCLEOTIDE SEQUENCE [LARGE SCALE GENOMIC DNA]</scope>
    <source>
        <strain evidence="1">214</strain>
    </source>
</reference>
<sequence>MLMMIKPRIQFNFIVIPLTLTIISTSLPRKSQAAAKVFDRKRAQKKTQEALMPEQLKSWLKKLPDVLNHTAYTEILSLKNEGKLKHVIKPSNVGLGKVAEPILVVVVDYRVLRIVLLSLESDRKFWESWDALKIGPLCVNAYSPPVKRPELPAPYLGSLWRVAAFMSSWFEPKKESKKTAELRKARMEHEKLRKVDLERLRRRGM</sequence>
<comment type="caution">
    <text evidence="1">The sequence shown here is derived from an EMBL/GenBank/DDBJ whole genome shotgun (WGS) entry which is preliminary data.</text>
</comment>
<keyword evidence="2" id="KW-1185">Reference proteome</keyword>
<organism evidence="1 2">
    <name type="scientific">Rubroshorea leprosula</name>
    <dbReference type="NCBI Taxonomy" id="152421"/>
    <lineage>
        <taxon>Eukaryota</taxon>
        <taxon>Viridiplantae</taxon>
        <taxon>Streptophyta</taxon>
        <taxon>Embryophyta</taxon>
        <taxon>Tracheophyta</taxon>
        <taxon>Spermatophyta</taxon>
        <taxon>Magnoliopsida</taxon>
        <taxon>eudicotyledons</taxon>
        <taxon>Gunneridae</taxon>
        <taxon>Pentapetalae</taxon>
        <taxon>rosids</taxon>
        <taxon>malvids</taxon>
        <taxon>Malvales</taxon>
        <taxon>Dipterocarpaceae</taxon>
        <taxon>Rubroshorea</taxon>
    </lineage>
</organism>
<accession>A0AAV5J6U6</accession>
<dbReference type="EMBL" id="BPVZ01000028">
    <property type="protein sequence ID" value="GKV08221.1"/>
    <property type="molecule type" value="Genomic_DNA"/>
</dbReference>
<evidence type="ECO:0000313" key="1">
    <source>
        <dbReference type="EMBL" id="GKV08221.1"/>
    </source>
</evidence>